<accession>A0A8D8JE00</accession>
<evidence type="ECO:0000313" key="2">
    <source>
        <dbReference type="EMBL" id="CAG6572000.1"/>
    </source>
</evidence>
<organism evidence="2">
    <name type="scientific">Culex pipiens</name>
    <name type="common">House mosquito</name>
    <dbReference type="NCBI Taxonomy" id="7175"/>
    <lineage>
        <taxon>Eukaryota</taxon>
        <taxon>Metazoa</taxon>
        <taxon>Ecdysozoa</taxon>
        <taxon>Arthropoda</taxon>
        <taxon>Hexapoda</taxon>
        <taxon>Insecta</taxon>
        <taxon>Pterygota</taxon>
        <taxon>Neoptera</taxon>
        <taxon>Endopterygota</taxon>
        <taxon>Diptera</taxon>
        <taxon>Nematocera</taxon>
        <taxon>Culicoidea</taxon>
        <taxon>Culicidae</taxon>
        <taxon>Culicinae</taxon>
        <taxon>Culicini</taxon>
        <taxon>Culex</taxon>
        <taxon>Culex</taxon>
    </lineage>
</organism>
<feature type="region of interest" description="Disordered" evidence="1">
    <location>
        <begin position="1"/>
        <end position="100"/>
    </location>
</feature>
<reference evidence="2" key="1">
    <citation type="submission" date="2021-05" db="EMBL/GenBank/DDBJ databases">
        <authorList>
            <person name="Alioto T."/>
            <person name="Alioto T."/>
            <person name="Gomez Garrido J."/>
        </authorList>
    </citation>
    <scope>NUCLEOTIDE SEQUENCE</scope>
</reference>
<evidence type="ECO:0000256" key="1">
    <source>
        <dbReference type="SAM" id="MobiDB-lite"/>
    </source>
</evidence>
<protein>
    <submittedName>
        <fullName evidence="2">(northern house mosquito) hypothetical protein</fullName>
    </submittedName>
</protein>
<sequence length="100" mass="11206">MVPRKEMSCGTENAQNPASLHQKRRDGTNRTDRFQVSGLSLNFPESIHSVPPQAASPGPHRMHRRLQQELQQGGSPEETHARLSRNRRKGAPEDGENAQM</sequence>
<dbReference type="EMBL" id="HBUE01181213">
    <property type="protein sequence ID" value="CAG6520433.1"/>
    <property type="molecule type" value="Transcribed_RNA"/>
</dbReference>
<dbReference type="AlphaFoldDB" id="A0A8D8JE00"/>
<name>A0A8D8JE00_CULPI</name>
<proteinExistence type="predicted"/>
<dbReference type="EMBL" id="HBUE01286820">
    <property type="protein sequence ID" value="CAG6572000.1"/>
    <property type="molecule type" value="Transcribed_RNA"/>
</dbReference>
<feature type="compositionally biased region" description="Polar residues" evidence="1">
    <location>
        <begin position="10"/>
        <end position="19"/>
    </location>
</feature>